<sequence length="273" mass="32346">MDEIIFNLKNKIICGDVLEVLREIPDDTFDLGITSPPYNKKEKYSGWLVDKVKYDGISDIKNEEDYQKWQIEVLNELYRVVKPGGSFFYNHKIRYENGKLIHPIEWISKTRWTLWQEIIWNRKIAGNIRGWRFWQIDERIYWLVKGKPDELKPEHAKLTSIWEIRPESGHKDHPAPFPIELPVRIIYSILEDRPGFIIDPFCGTGTTCVAAKLLEKDYLGIDISEKYVEYALKRLENAESERIRVIKEINQHFVGLTFQERKLLGLAKDRRKQ</sequence>
<evidence type="ECO:0000313" key="10">
    <source>
        <dbReference type="EMBL" id="BAU23480.1"/>
    </source>
</evidence>
<comment type="catalytic activity">
    <reaction evidence="7">
        <text>a 2'-deoxycytidine in DNA + S-adenosyl-L-methionine = an N(4)-methyl-2'-deoxycytidine in DNA + S-adenosyl-L-homocysteine + H(+)</text>
        <dbReference type="Rhea" id="RHEA:16857"/>
        <dbReference type="Rhea" id="RHEA-COMP:11369"/>
        <dbReference type="Rhea" id="RHEA-COMP:13674"/>
        <dbReference type="ChEBI" id="CHEBI:15378"/>
        <dbReference type="ChEBI" id="CHEBI:57856"/>
        <dbReference type="ChEBI" id="CHEBI:59789"/>
        <dbReference type="ChEBI" id="CHEBI:85452"/>
        <dbReference type="ChEBI" id="CHEBI:137933"/>
        <dbReference type="EC" id="2.1.1.113"/>
    </reaction>
</comment>
<evidence type="ECO:0000256" key="3">
    <source>
        <dbReference type="ARBA" id="ARBA00022679"/>
    </source>
</evidence>
<gene>
    <name evidence="10" type="ORF">THC_1101</name>
</gene>
<evidence type="ECO:0000256" key="5">
    <source>
        <dbReference type="ARBA" id="ARBA00022747"/>
    </source>
</evidence>
<reference evidence="11" key="2">
    <citation type="journal article" date="2016" name="Int. J. Syst. Evol. Microbiol.">
        <title>Caldimicrobium thiodismutans sp. nov., a sulfur-disproportionating bacterium isolated from a hot spring.</title>
        <authorList>
            <person name="Kojima H."/>
            <person name="Umezawa K."/>
            <person name="Fukui M."/>
        </authorList>
    </citation>
    <scope>NUCLEOTIDE SEQUENCE [LARGE SCALE GENOMIC DNA]</scope>
    <source>
        <strain evidence="11">TF1</strain>
    </source>
</reference>
<dbReference type="GO" id="GO:0032259">
    <property type="term" value="P:methylation"/>
    <property type="evidence" value="ECO:0007669"/>
    <property type="project" value="UniProtKB-KW"/>
</dbReference>
<evidence type="ECO:0000256" key="8">
    <source>
        <dbReference type="RuleBase" id="RU362026"/>
    </source>
</evidence>
<dbReference type="InterPro" id="IPR002941">
    <property type="entry name" value="DNA_methylase_N4/N6"/>
</dbReference>
<keyword evidence="4" id="KW-0949">S-adenosyl-L-methionine</keyword>
<keyword evidence="6" id="KW-0238">DNA-binding</keyword>
<dbReference type="CDD" id="cd02440">
    <property type="entry name" value="AdoMet_MTases"/>
    <property type="match status" value="1"/>
</dbReference>
<dbReference type="GO" id="GO:0003677">
    <property type="term" value="F:DNA binding"/>
    <property type="evidence" value="ECO:0007669"/>
    <property type="project" value="UniProtKB-KW"/>
</dbReference>
<dbReference type="Proteomes" id="UP000068196">
    <property type="component" value="Chromosome"/>
</dbReference>
<dbReference type="GO" id="GO:0015667">
    <property type="term" value="F:site-specific DNA-methyltransferase (cytosine-N4-specific) activity"/>
    <property type="evidence" value="ECO:0007669"/>
    <property type="project" value="UniProtKB-EC"/>
</dbReference>
<accession>A0A0U5AW09</accession>
<dbReference type="InterPro" id="IPR001091">
    <property type="entry name" value="RM_Methyltransferase"/>
</dbReference>
<dbReference type="InterPro" id="IPR029063">
    <property type="entry name" value="SAM-dependent_MTases_sf"/>
</dbReference>
<evidence type="ECO:0000256" key="1">
    <source>
        <dbReference type="ARBA" id="ARBA00010203"/>
    </source>
</evidence>
<dbReference type="PRINTS" id="PR00508">
    <property type="entry name" value="S21N4MTFRASE"/>
</dbReference>
<dbReference type="AlphaFoldDB" id="A0A0U5AW09"/>
<keyword evidence="5" id="KW-0680">Restriction system</keyword>
<dbReference type="OrthoDB" id="9773571at2"/>
<evidence type="ECO:0000256" key="6">
    <source>
        <dbReference type="ARBA" id="ARBA00023125"/>
    </source>
</evidence>
<protein>
    <recommendedName>
        <fullName evidence="8">Methyltransferase</fullName>
        <ecNumber evidence="8">2.1.1.-</ecNumber>
    </recommendedName>
</protein>
<dbReference type="GO" id="GO:0009307">
    <property type="term" value="P:DNA restriction-modification system"/>
    <property type="evidence" value="ECO:0007669"/>
    <property type="project" value="UniProtKB-KW"/>
</dbReference>
<dbReference type="REBASE" id="135508">
    <property type="entry name" value="M.TbaTF1ORF1101P"/>
</dbReference>
<dbReference type="PATRIC" id="fig|1653476.3.peg.1150"/>
<dbReference type="PROSITE" id="PS00093">
    <property type="entry name" value="N4_MTASE"/>
    <property type="match status" value="1"/>
</dbReference>
<organism evidence="10 11">
    <name type="scientific">Caldimicrobium thiodismutans</name>
    <dbReference type="NCBI Taxonomy" id="1653476"/>
    <lineage>
        <taxon>Bacteria</taxon>
        <taxon>Pseudomonadati</taxon>
        <taxon>Thermodesulfobacteriota</taxon>
        <taxon>Thermodesulfobacteria</taxon>
        <taxon>Thermodesulfobacteriales</taxon>
        <taxon>Thermodesulfobacteriaceae</taxon>
        <taxon>Caldimicrobium</taxon>
    </lineage>
</organism>
<dbReference type="EC" id="2.1.1.-" evidence="8"/>
<dbReference type="GO" id="GO:0008170">
    <property type="term" value="F:N-methyltransferase activity"/>
    <property type="evidence" value="ECO:0007669"/>
    <property type="project" value="InterPro"/>
</dbReference>
<keyword evidence="11" id="KW-1185">Reference proteome</keyword>
<evidence type="ECO:0000256" key="7">
    <source>
        <dbReference type="ARBA" id="ARBA00049120"/>
    </source>
</evidence>
<proteinExistence type="inferred from homology"/>
<dbReference type="STRING" id="1653476.THC_1101"/>
<evidence type="ECO:0000313" key="11">
    <source>
        <dbReference type="Proteomes" id="UP000068196"/>
    </source>
</evidence>
<name>A0A0U5AW09_9BACT</name>
<evidence type="ECO:0000256" key="4">
    <source>
        <dbReference type="ARBA" id="ARBA00022691"/>
    </source>
</evidence>
<evidence type="ECO:0000259" key="9">
    <source>
        <dbReference type="Pfam" id="PF01555"/>
    </source>
</evidence>
<reference evidence="10 11" key="1">
    <citation type="journal article" date="2016" name="Int. J. Syst. Evol. Microbiol.">
        <title>Caldimicrobium thiodismutans sp. nov., a sulfur-disproportionating bacterium isolated from a hot spring, and emended description of the genus Caldimicrobium.</title>
        <authorList>
            <person name="Kojima H."/>
            <person name="Umezawa K."/>
            <person name="Fukui M."/>
        </authorList>
    </citation>
    <scope>NUCLEOTIDE SEQUENCE [LARGE SCALE GENOMIC DNA]</scope>
    <source>
        <strain evidence="10 11">TF1</strain>
    </source>
</reference>
<keyword evidence="3" id="KW-0808">Transferase</keyword>
<dbReference type="Pfam" id="PF01555">
    <property type="entry name" value="N6_N4_Mtase"/>
    <property type="match status" value="1"/>
</dbReference>
<dbReference type="EMBL" id="AP014945">
    <property type="protein sequence ID" value="BAU23480.1"/>
    <property type="molecule type" value="Genomic_DNA"/>
</dbReference>
<feature type="domain" description="DNA methylase N-4/N-6" evidence="9">
    <location>
        <begin position="30"/>
        <end position="232"/>
    </location>
</feature>
<dbReference type="KEGG" id="cthi:THC_1101"/>
<dbReference type="InterPro" id="IPR017985">
    <property type="entry name" value="MeTrfase_CN4_CS"/>
</dbReference>
<dbReference type="SUPFAM" id="SSF53335">
    <property type="entry name" value="S-adenosyl-L-methionine-dependent methyltransferases"/>
    <property type="match status" value="1"/>
</dbReference>
<evidence type="ECO:0000256" key="2">
    <source>
        <dbReference type="ARBA" id="ARBA00022603"/>
    </source>
</evidence>
<comment type="similarity">
    <text evidence="1">Belongs to the N(4)/N(6)-methyltransferase family. N(4) subfamily.</text>
</comment>
<dbReference type="RefSeq" id="WP_068516664.1">
    <property type="nucleotide sequence ID" value="NZ_AP014945.1"/>
</dbReference>
<keyword evidence="2 10" id="KW-0489">Methyltransferase</keyword>
<dbReference type="Gene3D" id="3.40.50.150">
    <property type="entry name" value="Vaccinia Virus protein VP39"/>
    <property type="match status" value="1"/>
</dbReference>